<name>A0A317VYY2_ASPEC</name>
<dbReference type="AlphaFoldDB" id="A0A317VYY2"/>
<dbReference type="VEuPathDB" id="FungiDB:BO83DRAFT_396854"/>
<dbReference type="Proteomes" id="UP000246171">
    <property type="component" value="Unassembled WGS sequence"/>
</dbReference>
<comment type="caution">
    <text evidence="1">The sequence shown here is derived from an EMBL/GenBank/DDBJ whole genome shotgun (WGS) entry which is preliminary data.</text>
</comment>
<gene>
    <name evidence="1" type="ORF">BO83DRAFT_396854</name>
</gene>
<proteinExistence type="predicted"/>
<dbReference type="GeneID" id="37055123"/>
<dbReference type="EMBL" id="MSFU01000006">
    <property type="protein sequence ID" value="PWY78849.1"/>
    <property type="molecule type" value="Genomic_DNA"/>
</dbReference>
<dbReference type="RefSeq" id="XP_025390641.1">
    <property type="nucleotide sequence ID" value="XM_025533161.1"/>
</dbReference>
<evidence type="ECO:0000313" key="2">
    <source>
        <dbReference type="Proteomes" id="UP000246171"/>
    </source>
</evidence>
<keyword evidence="2" id="KW-1185">Reference proteome</keyword>
<sequence>MQSRMWETVILTVAQCNGGETGWIANQRIIVIIMILLRSRQAEPKDVTGLIATPSISFETSPPGLPRRNIHLSFYHIPIGVILHRGVHTNLTATGQSPPNRRRDNKPILLRWYLVDSTTESNECAESRAETMICHGPMADRRESSEQLIRWVWGSLIHGTADADERLLFFAIIYHFGNTRTPSGRIHSLQGFLDSDGCMLEGARRVRSSGAQWLRILSCVVRTDLPPEGIETERKEEKQFRYLTHGKVRGRQCCVVSEWRGATAGSWVMMTAMMLMATDNRQATTNERGECPEERARMQHRTRMNHCPVARVRERELGDGQRITDVWKLSVG</sequence>
<evidence type="ECO:0000313" key="1">
    <source>
        <dbReference type="EMBL" id="PWY78849.1"/>
    </source>
</evidence>
<accession>A0A317VYY2</accession>
<protein>
    <submittedName>
        <fullName evidence="1">Uncharacterized protein</fullName>
    </submittedName>
</protein>
<dbReference type="OrthoDB" id="10657500at2759"/>
<reference evidence="1" key="1">
    <citation type="submission" date="2016-12" db="EMBL/GenBank/DDBJ databases">
        <title>The genomes of Aspergillus section Nigri reveals drivers in fungal speciation.</title>
        <authorList>
            <consortium name="DOE Joint Genome Institute"/>
            <person name="Vesth T.C."/>
            <person name="Nybo J."/>
            <person name="Theobald S."/>
            <person name="Brandl J."/>
            <person name="Frisvad J.C."/>
            <person name="Nielsen K.F."/>
            <person name="Lyhne E.K."/>
            <person name="Kogle M.E."/>
            <person name="Kuo A."/>
            <person name="Riley R."/>
            <person name="Clum A."/>
            <person name="Nolan M."/>
            <person name="Lipzen A."/>
            <person name="Salamov A."/>
            <person name="Henrissat B."/>
            <person name="Wiebenga A."/>
            <person name="De vries R.P."/>
            <person name="Grigoriev I.V."/>
            <person name="Mortensen U.H."/>
            <person name="Andersen M.R."/>
            <person name="Baker S.E."/>
        </authorList>
    </citation>
    <scope>NUCLEOTIDE SEQUENCE</scope>
    <source>
        <strain evidence="1">CBS 122712</strain>
    </source>
</reference>
<organism evidence="1 2">
    <name type="scientific">Aspergillus eucalypticola (strain CBS 122712 / IBT 29274)</name>
    <dbReference type="NCBI Taxonomy" id="1448314"/>
    <lineage>
        <taxon>Eukaryota</taxon>
        <taxon>Fungi</taxon>
        <taxon>Dikarya</taxon>
        <taxon>Ascomycota</taxon>
        <taxon>Pezizomycotina</taxon>
        <taxon>Eurotiomycetes</taxon>
        <taxon>Eurotiomycetidae</taxon>
        <taxon>Eurotiales</taxon>
        <taxon>Aspergillaceae</taxon>
        <taxon>Aspergillus</taxon>
        <taxon>Aspergillus subgen. Circumdati</taxon>
    </lineage>
</organism>